<sequence>MSETRIDVHGQVRVDEDTNAAYSSAVACSEEQFFSGVVLDGCFLCKSAGVVSTDRHPSPVDRYSKNNLQIRYRPLICTLKIAPPRLKQVERCGAPRIKWWRMREGSSCNFSRAVTDSHDCRRNLEKATDAIRQAAQSELGITKPGRRKVDKQARCGQMT</sequence>
<evidence type="ECO:0000313" key="1">
    <source>
        <dbReference type="EMBL" id="VDP46634.1"/>
    </source>
</evidence>
<gene>
    <name evidence="1" type="ORF">HPBE_LOCUS24674</name>
</gene>
<dbReference type="AlphaFoldDB" id="A0A3P8ENX3"/>
<dbReference type="EMBL" id="UZAH01036677">
    <property type="protein sequence ID" value="VDP46634.1"/>
    <property type="molecule type" value="Genomic_DNA"/>
</dbReference>
<reference evidence="1" key="1">
    <citation type="submission" date="2018-11" db="EMBL/GenBank/DDBJ databases">
        <authorList>
            <consortium name="Pathogen Informatics"/>
        </authorList>
    </citation>
    <scope>NUCLEOTIDE SEQUENCE [LARGE SCALE GENOMIC DNA]</scope>
</reference>
<organism evidence="1">
    <name type="scientific">Heligmosomoides polygyrus</name>
    <name type="common">Parasitic roundworm</name>
    <dbReference type="NCBI Taxonomy" id="6339"/>
    <lineage>
        <taxon>Eukaryota</taxon>
        <taxon>Metazoa</taxon>
        <taxon>Ecdysozoa</taxon>
        <taxon>Nematoda</taxon>
        <taxon>Chromadorea</taxon>
        <taxon>Rhabditida</taxon>
        <taxon>Rhabditina</taxon>
        <taxon>Rhabditomorpha</taxon>
        <taxon>Strongyloidea</taxon>
        <taxon>Heligmosomidae</taxon>
        <taxon>Heligmosomoides</taxon>
    </lineage>
</organism>
<accession>A0A3P8ENX3</accession>
<name>A0A3P8ENX3_HELPZ</name>
<proteinExistence type="predicted"/>
<dbReference type="PROSITE" id="PS51257">
    <property type="entry name" value="PROKAR_LIPOPROTEIN"/>
    <property type="match status" value="1"/>
</dbReference>
<protein>
    <submittedName>
        <fullName evidence="1">Uncharacterized protein</fullName>
    </submittedName>
</protein>